<evidence type="ECO:0000256" key="3">
    <source>
        <dbReference type="ARBA" id="ARBA00022777"/>
    </source>
</evidence>
<keyword evidence="3 4" id="KW-0418">Kinase</keyword>
<evidence type="ECO:0000313" key="5">
    <source>
        <dbReference type="EMBL" id="SEA57529.1"/>
    </source>
</evidence>
<proteinExistence type="inferred from homology"/>
<accession>A0A1H4CB59</accession>
<evidence type="ECO:0000256" key="2">
    <source>
        <dbReference type="ARBA" id="ARBA00022679"/>
    </source>
</evidence>
<dbReference type="PIRSF" id="PIRSF006078">
    <property type="entry name" value="GlxK"/>
    <property type="match status" value="1"/>
</dbReference>
<dbReference type="InterPro" id="IPR018193">
    <property type="entry name" value="Glyc_kinase_flavodox-like_fold"/>
</dbReference>
<gene>
    <name evidence="5" type="ORF">SAMN05216462_1867</name>
</gene>
<dbReference type="PANTHER" id="PTHR21599:SF0">
    <property type="entry name" value="GLYCERATE KINASE"/>
    <property type="match status" value="1"/>
</dbReference>
<name>A0A1H4CB59_XYLRU</name>
<dbReference type="Gene3D" id="3.90.1510.10">
    <property type="entry name" value="Glycerate kinase, domain 2"/>
    <property type="match status" value="1"/>
</dbReference>
<evidence type="ECO:0000313" key="6">
    <source>
        <dbReference type="Proteomes" id="UP000182257"/>
    </source>
</evidence>
<dbReference type="InterPro" id="IPR004381">
    <property type="entry name" value="Glycerate_kinase"/>
</dbReference>
<dbReference type="SUPFAM" id="SSF110738">
    <property type="entry name" value="Glycerate kinase I"/>
    <property type="match status" value="1"/>
</dbReference>
<evidence type="ECO:0000256" key="4">
    <source>
        <dbReference type="PIRNR" id="PIRNR006078"/>
    </source>
</evidence>
<sequence>MALNKKKRIFAAVMQKVIVAIDSFKGCLTSAEANQTASEGILNRVPDARVVQVPVSDGGEGFMEAFQATMGGDIVEVNVKDPLMRPVVAQYLVQGDAAVIEIAKASGLTLLKPEERNPMVATSYGTGQLVVDAVRRGCKDIIVGLGGSATSDCGIGMLRAIIDSFSKGENSPVGAPTRSLWDDVRQLDDVHFTIATDVTNPLCGERGAAYVFGPQKGASRDDVLVLDARAKRFAEASARHLGRDCQDKAGAGAAGGLGYAFMQYMQAECRSGIDLLLDAIHFDELLMDANLVITGEGSADRQTLMGKLPFGILQCAQKHRVPVMLIAGRIADEQQLLDAGFSHVTSINPSGLPLDIAMQPATAKTNICRTLMNVLEG</sequence>
<protein>
    <submittedName>
        <fullName evidence="5">Glycerate kinase</fullName>
    </submittedName>
</protein>
<dbReference type="AlphaFoldDB" id="A0A1H4CB59"/>
<dbReference type="PANTHER" id="PTHR21599">
    <property type="entry name" value="GLYCERATE KINASE"/>
    <property type="match status" value="1"/>
</dbReference>
<dbReference type="Pfam" id="PF02595">
    <property type="entry name" value="Gly_kinase"/>
    <property type="match status" value="1"/>
</dbReference>
<dbReference type="Proteomes" id="UP000182257">
    <property type="component" value="Unassembled WGS sequence"/>
</dbReference>
<evidence type="ECO:0000256" key="1">
    <source>
        <dbReference type="ARBA" id="ARBA00006284"/>
    </source>
</evidence>
<dbReference type="InterPro" id="IPR036129">
    <property type="entry name" value="Glycerate_kinase_sf"/>
</dbReference>
<organism evidence="5 6">
    <name type="scientific">Xylanibacter ruminicola</name>
    <name type="common">Prevotella ruminicola</name>
    <dbReference type="NCBI Taxonomy" id="839"/>
    <lineage>
        <taxon>Bacteria</taxon>
        <taxon>Pseudomonadati</taxon>
        <taxon>Bacteroidota</taxon>
        <taxon>Bacteroidia</taxon>
        <taxon>Bacteroidales</taxon>
        <taxon>Prevotellaceae</taxon>
        <taxon>Xylanibacter</taxon>
    </lineage>
</organism>
<reference evidence="5 6" key="1">
    <citation type="submission" date="2016-10" db="EMBL/GenBank/DDBJ databases">
        <authorList>
            <person name="de Groot N.N."/>
        </authorList>
    </citation>
    <scope>NUCLEOTIDE SEQUENCE [LARGE SCALE GENOMIC DNA]</scope>
    <source>
        <strain evidence="5 6">D31d</strain>
    </source>
</reference>
<dbReference type="Gene3D" id="3.40.50.10350">
    <property type="entry name" value="Glycerate kinase, domain 1"/>
    <property type="match status" value="1"/>
</dbReference>
<keyword evidence="2 4" id="KW-0808">Transferase</keyword>
<dbReference type="NCBIfam" id="TIGR00045">
    <property type="entry name" value="glycerate kinase"/>
    <property type="match status" value="1"/>
</dbReference>
<comment type="similarity">
    <text evidence="1 4">Belongs to the glycerate kinase type-1 family.</text>
</comment>
<dbReference type="EMBL" id="FNRF01000003">
    <property type="protein sequence ID" value="SEA57529.1"/>
    <property type="molecule type" value="Genomic_DNA"/>
</dbReference>
<dbReference type="GO" id="GO:0008887">
    <property type="term" value="F:glycerate kinase activity"/>
    <property type="evidence" value="ECO:0007669"/>
    <property type="project" value="UniProtKB-UniRule"/>
</dbReference>
<dbReference type="GO" id="GO:0031388">
    <property type="term" value="P:organic acid phosphorylation"/>
    <property type="evidence" value="ECO:0007669"/>
    <property type="project" value="UniProtKB-UniRule"/>
</dbReference>
<dbReference type="InterPro" id="IPR018197">
    <property type="entry name" value="Glycerate_kinase_RE-like"/>
</dbReference>